<dbReference type="Proteomes" id="UP000073492">
    <property type="component" value="Unassembled WGS sequence"/>
</dbReference>
<feature type="compositionally biased region" description="Acidic residues" evidence="1">
    <location>
        <begin position="777"/>
        <end position="793"/>
    </location>
</feature>
<accession>A0A139I9R1</accession>
<dbReference type="STRING" id="113226.A0A139I9R1"/>
<feature type="region of interest" description="Disordered" evidence="1">
    <location>
        <begin position="1"/>
        <end position="53"/>
    </location>
</feature>
<feature type="compositionally biased region" description="Polar residues" evidence="1">
    <location>
        <begin position="200"/>
        <end position="213"/>
    </location>
</feature>
<dbReference type="OrthoDB" id="1922977at2759"/>
<feature type="compositionally biased region" description="Acidic residues" evidence="1">
    <location>
        <begin position="821"/>
        <end position="845"/>
    </location>
</feature>
<feature type="region of interest" description="Disordered" evidence="1">
    <location>
        <begin position="275"/>
        <end position="348"/>
    </location>
</feature>
<feature type="compositionally biased region" description="Acidic residues" evidence="1">
    <location>
        <begin position="134"/>
        <end position="149"/>
    </location>
</feature>
<proteinExistence type="predicted"/>
<organism evidence="3 4">
    <name type="scientific">Pseudocercospora musae</name>
    <dbReference type="NCBI Taxonomy" id="113226"/>
    <lineage>
        <taxon>Eukaryota</taxon>
        <taxon>Fungi</taxon>
        <taxon>Dikarya</taxon>
        <taxon>Ascomycota</taxon>
        <taxon>Pezizomycotina</taxon>
        <taxon>Dothideomycetes</taxon>
        <taxon>Dothideomycetidae</taxon>
        <taxon>Mycosphaerellales</taxon>
        <taxon>Mycosphaerellaceae</taxon>
        <taxon>Pseudocercospora</taxon>
    </lineage>
</organism>
<feature type="compositionally biased region" description="Low complexity" evidence="1">
    <location>
        <begin position="392"/>
        <end position="410"/>
    </location>
</feature>
<feature type="region of interest" description="Disordered" evidence="1">
    <location>
        <begin position="440"/>
        <end position="466"/>
    </location>
</feature>
<feature type="compositionally biased region" description="Polar residues" evidence="1">
    <location>
        <begin position="957"/>
        <end position="973"/>
    </location>
</feature>
<feature type="compositionally biased region" description="Low complexity" evidence="1">
    <location>
        <begin position="358"/>
        <end position="367"/>
    </location>
</feature>
<feature type="region of interest" description="Disordered" evidence="1">
    <location>
        <begin position="759"/>
        <end position="869"/>
    </location>
</feature>
<dbReference type="InterPro" id="IPR019607">
    <property type="entry name" value="Putative_zinc-finger_domain"/>
</dbReference>
<feature type="region of interest" description="Disordered" evidence="1">
    <location>
        <begin position="386"/>
        <end position="411"/>
    </location>
</feature>
<keyword evidence="4" id="KW-1185">Reference proteome</keyword>
<evidence type="ECO:0000313" key="3">
    <source>
        <dbReference type="EMBL" id="KXT11463.1"/>
    </source>
</evidence>
<name>A0A139I9R1_9PEZI</name>
<feature type="region of interest" description="Disordered" evidence="1">
    <location>
        <begin position="632"/>
        <end position="651"/>
    </location>
</feature>
<dbReference type="Pfam" id="PF10650">
    <property type="entry name" value="zf-C3H1"/>
    <property type="match status" value="1"/>
</dbReference>
<feature type="region of interest" description="Disordered" evidence="1">
    <location>
        <begin position="881"/>
        <end position="1010"/>
    </location>
</feature>
<feature type="region of interest" description="Disordered" evidence="1">
    <location>
        <begin position="488"/>
        <end position="614"/>
    </location>
</feature>
<comment type="caution">
    <text evidence="3">The sequence shown here is derived from an EMBL/GenBank/DDBJ whole genome shotgun (WGS) entry which is preliminary data.</text>
</comment>
<feature type="region of interest" description="Disordered" evidence="1">
    <location>
        <begin position="665"/>
        <end position="724"/>
    </location>
</feature>
<feature type="compositionally biased region" description="Acidic residues" evidence="1">
    <location>
        <begin position="987"/>
        <end position="1009"/>
    </location>
</feature>
<feature type="domain" description="Putative zinc-finger" evidence="2">
    <location>
        <begin position="1084"/>
        <end position="1105"/>
    </location>
</feature>
<feature type="region of interest" description="Disordered" evidence="1">
    <location>
        <begin position="358"/>
        <end position="377"/>
    </location>
</feature>
<evidence type="ECO:0000259" key="2">
    <source>
        <dbReference type="Pfam" id="PF10650"/>
    </source>
</evidence>
<gene>
    <name evidence="3" type="ORF">AC579_3300</name>
</gene>
<dbReference type="AlphaFoldDB" id="A0A139I9R1"/>
<feature type="compositionally biased region" description="Polar residues" evidence="1">
    <location>
        <begin position="800"/>
        <end position="814"/>
    </location>
</feature>
<feature type="compositionally biased region" description="Polar residues" evidence="1">
    <location>
        <begin position="16"/>
        <end position="28"/>
    </location>
</feature>
<feature type="compositionally biased region" description="Polar residues" evidence="1">
    <location>
        <begin position="531"/>
        <end position="544"/>
    </location>
</feature>
<feature type="compositionally biased region" description="Polar residues" evidence="1">
    <location>
        <begin position="665"/>
        <end position="682"/>
    </location>
</feature>
<feature type="compositionally biased region" description="Low complexity" evidence="1">
    <location>
        <begin position="330"/>
        <end position="348"/>
    </location>
</feature>
<feature type="compositionally biased region" description="Acidic residues" evidence="1">
    <location>
        <begin position="888"/>
        <end position="898"/>
    </location>
</feature>
<evidence type="ECO:0000256" key="1">
    <source>
        <dbReference type="SAM" id="MobiDB-lite"/>
    </source>
</evidence>
<feature type="region of interest" description="Disordered" evidence="1">
    <location>
        <begin position="86"/>
        <end position="233"/>
    </location>
</feature>
<protein>
    <recommendedName>
        <fullName evidence="2">Putative zinc-finger domain-containing protein</fullName>
    </recommendedName>
</protein>
<feature type="compositionally biased region" description="Basic and acidic residues" evidence="1">
    <location>
        <begin position="710"/>
        <end position="724"/>
    </location>
</feature>
<feature type="compositionally biased region" description="Acidic residues" evidence="1">
    <location>
        <begin position="926"/>
        <end position="937"/>
    </location>
</feature>
<feature type="compositionally biased region" description="Low complexity" evidence="1">
    <location>
        <begin position="29"/>
        <end position="44"/>
    </location>
</feature>
<feature type="compositionally biased region" description="Low complexity" evidence="1">
    <location>
        <begin position="493"/>
        <end position="525"/>
    </location>
</feature>
<sequence>MSQNIPFVFGQPPAPVQTQHHQNGANTHPQTPTNGAPTPTTPQQMPAPPAALPAGFDMSALAGVTPEQFAMIARMIQQGLVPMPAGAAPPCAATAATPPSAPAPTSSTHPPRPSAATPTPQNTSSAARATGQDVDMDREEGELEEGEMEDAPKAREFLRTPPKGPRKRSRSPLPRANAGPADRPGSQQGPALARPALQPGASSTGSAQASHSNGKAPIVNQPVSGSAHQPAVGKDAAAKAFILEMHRNGYSFDQLSPEVGDTKTLRRMYRQLGLPLPSSSASPANQGGVPITQPPRKTSMPVATKVPTPQNRSEYLAKLQAAKNKKAEASAKSATPPAAPTAALATETTTVDPRLQAAKPAAVAAAPRTGGLTKDKNELLRQKLDKLKAEQAARQQAKQSSDAAAPSSPAVKLDQNVALPVPATRPGLGAGLVEAAARASDEASMNVGSNGSVAPQKMPFQAPVPSASPTLNRGFGLPGLFTTMLASARSTEASPHSSTSRPASSAPAQNVFPAPSSSTQQPASAIEAARNGSTTHSQNFGQSRDVSHDDRYVIEVSSDEEEDDSVDVDDTPEKPHAEQMHFSNSTLKTTRPKLHMPTGGISTPGTPGVGTPNADLKRKLEEIEEFKRQIAEAERKRQRNGKAKTQAAQEEALVDAVDQVIASSNALASDNATPNETQQHLETASEPGSLPGAGAHAQQPSSASSAFARLAREQEKETLRRRLAELEVQRNQLSSAPAGNATAQPRLAFPGMAMNNAAPAAAHSNTIAEHSAIPVNDADDSDEIDDEDDEDLYGDYAADQTTQSAPQPGHTQATRDGPESSSEEDQFEGEGDDIFEPDPVNDVETQDPNSALPTAQDIPAIDVSSTMDPSIPAVETIAVPLNGKGREMEDDDDLDNLYDDAASAPIAEPTEPAVQTLTDAMASNDGAEEDDSDDAMDTSDAFSDSNSSSDESDHEPGSQTDVNHPQQSETVQSPAAPLSSGEHADENGDDEESDEDSEDTNDDVQDMGDTELSINDDLAPELQLPMEELDVPTETIKPKTHYTPYESPLHRFKDFRFHPEFEQTVPGGFKSLTYSHKIDPEKTLCPFELNGGSCIDKSCTHQHFRSLALSDNELLRLIGTEHTPARTSADEKRWKDGLATLVKQLRASNVKDVAAIAHRIAEYRRAFPEDPTRILVGLDD</sequence>
<dbReference type="EMBL" id="LFZO01000199">
    <property type="protein sequence ID" value="KXT11463.1"/>
    <property type="molecule type" value="Genomic_DNA"/>
</dbReference>
<feature type="compositionally biased region" description="Low complexity" evidence="1">
    <location>
        <begin position="692"/>
        <end position="709"/>
    </location>
</feature>
<feature type="compositionally biased region" description="Low complexity" evidence="1">
    <location>
        <begin position="86"/>
        <end position="120"/>
    </location>
</feature>
<feature type="compositionally biased region" description="Low complexity" evidence="1">
    <location>
        <begin position="938"/>
        <end position="949"/>
    </location>
</feature>
<feature type="compositionally biased region" description="Acidic residues" evidence="1">
    <location>
        <begin position="557"/>
        <end position="570"/>
    </location>
</feature>
<evidence type="ECO:0000313" key="4">
    <source>
        <dbReference type="Proteomes" id="UP000073492"/>
    </source>
</evidence>
<feature type="compositionally biased region" description="Low complexity" evidence="1">
    <location>
        <begin position="597"/>
        <end position="612"/>
    </location>
</feature>
<feature type="compositionally biased region" description="Low complexity" evidence="1">
    <location>
        <begin position="275"/>
        <end position="284"/>
    </location>
</feature>
<reference evidence="3 4" key="1">
    <citation type="submission" date="2015-07" db="EMBL/GenBank/DDBJ databases">
        <title>Comparative genomics of the Sigatoka disease complex on banana suggests a link between parallel evolutionary changes in Pseudocercospora fijiensis and Pseudocercospora eumusae and increased virulence on the banana host.</title>
        <authorList>
            <person name="Chang T.-C."/>
            <person name="Salvucci A."/>
            <person name="Crous P.W."/>
            <person name="Stergiopoulos I."/>
        </authorList>
    </citation>
    <scope>NUCLEOTIDE SEQUENCE [LARGE SCALE GENOMIC DNA]</scope>
    <source>
        <strain evidence="3 4">CBS 116634</strain>
    </source>
</reference>